<dbReference type="OrthoDB" id="1364574at2"/>
<organism evidence="2 3">
    <name type="scientific">Flavobacterium cupreum</name>
    <dbReference type="NCBI Taxonomy" id="2133766"/>
    <lineage>
        <taxon>Bacteria</taxon>
        <taxon>Pseudomonadati</taxon>
        <taxon>Bacteroidota</taxon>
        <taxon>Flavobacteriia</taxon>
        <taxon>Flavobacteriales</taxon>
        <taxon>Flavobacteriaceae</taxon>
        <taxon>Flavobacterium</taxon>
    </lineage>
</organism>
<feature type="transmembrane region" description="Helical" evidence="1">
    <location>
        <begin position="61"/>
        <end position="81"/>
    </location>
</feature>
<dbReference type="Proteomes" id="UP000288102">
    <property type="component" value="Unassembled WGS sequence"/>
</dbReference>
<feature type="transmembrane region" description="Helical" evidence="1">
    <location>
        <begin position="87"/>
        <end position="107"/>
    </location>
</feature>
<keyword evidence="1" id="KW-1133">Transmembrane helix</keyword>
<feature type="transmembrane region" description="Helical" evidence="1">
    <location>
        <begin position="31"/>
        <end position="49"/>
    </location>
</feature>
<accession>A0A434A7W6</accession>
<comment type="caution">
    <text evidence="2">The sequence shown here is derived from an EMBL/GenBank/DDBJ whole genome shotgun (WGS) entry which is preliminary data.</text>
</comment>
<dbReference type="RefSeq" id="WP_127338554.1">
    <property type="nucleotide sequence ID" value="NZ_QWDM01000006.1"/>
</dbReference>
<sequence length="110" mass="12470">MKIIKYINTFAIALPFLIVATYPIYKEGALIFAIISTMATGFLQFSLGIKMLIDNPGNKNLQLYIAGVVAFFALWLINVLISYNDFINFILFPIPLILAIYLSLLIYKKE</sequence>
<keyword evidence="3" id="KW-1185">Reference proteome</keyword>
<keyword evidence="1" id="KW-0812">Transmembrane</keyword>
<gene>
    <name evidence="2" type="ORF">D0817_11855</name>
</gene>
<feature type="transmembrane region" description="Helical" evidence="1">
    <location>
        <begin position="7"/>
        <end position="25"/>
    </location>
</feature>
<evidence type="ECO:0000256" key="1">
    <source>
        <dbReference type="SAM" id="Phobius"/>
    </source>
</evidence>
<evidence type="ECO:0000313" key="2">
    <source>
        <dbReference type="EMBL" id="RUT70498.1"/>
    </source>
</evidence>
<protein>
    <submittedName>
        <fullName evidence="2">Uncharacterized protein</fullName>
    </submittedName>
</protein>
<reference evidence="3" key="1">
    <citation type="journal article" date="2019" name="Syst. Appl. Microbiol.">
        <title>Flavobacterium circumlabens sp. nov. and Flavobacterium cupreum sp. nov., two psychrotrophic species isolated from Antarctic environmental samples.</title>
        <authorList>
            <person name="Kralova S."/>
            <person name="Busse H.-J."/>
            <person name="Svec P."/>
            <person name="Maslanova I."/>
            <person name="Stankova E."/>
            <person name="Bartak M."/>
            <person name="Sedlacek I."/>
        </authorList>
    </citation>
    <scope>NUCLEOTIDE SEQUENCE [LARGE SCALE GENOMIC DNA]</scope>
    <source>
        <strain evidence="3">CCM 8825</strain>
    </source>
</reference>
<keyword evidence="1" id="KW-0472">Membrane</keyword>
<name>A0A434A7W6_9FLAO</name>
<dbReference type="AlphaFoldDB" id="A0A434A7W6"/>
<evidence type="ECO:0000313" key="3">
    <source>
        <dbReference type="Proteomes" id="UP000288102"/>
    </source>
</evidence>
<dbReference type="EMBL" id="QWDM01000006">
    <property type="protein sequence ID" value="RUT70498.1"/>
    <property type="molecule type" value="Genomic_DNA"/>
</dbReference>
<proteinExistence type="predicted"/>